<comment type="subcellular location">
    <subcellularLocation>
        <location evidence="1">Nucleus</location>
    </subcellularLocation>
</comment>
<evidence type="ECO:0000259" key="5">
    <source>
        <dbReference type="Pfam" id="PF18192"/>
    </source>
</evidence>
<organism evidence="7 8">
    <name type="scientific">Exaiptasia diaphana</name>
    <name type="common">Tropical sea anemone</name>
    <name type="synonym">Aiptasia pulchella</name>
    <dbReference type="NCBI Taxonomy" id="2652724"/>
    <lineage>
        <taxon>Eukaryota</taxon>
        <taxon>Metazoa</taxon>
        <taxon>Cnidaria</taxon>
        <taxon>Anthozoa</taxon>
        <taxon>Hexacorallia</taxon>
        <taxon>Actiniaria</taxon>
        <taxon>Aiptasiidae</taxon>
        <taxon>Exaiptasia</taxon>
    </lineage>
</organism>
<dbReference type="Proteomes" id="UP000887567">
    <property type="component" value="Unplaced"/>
</dbReference>
<feature type="domain" description="DNTTIP1 dimerisation" evidence="5">
    <location>
        <begin position="85"/>
        <end position="149"/>
    </location>
</feature>
<evidence type="ECO:0000313" key="7">
    <source>
        <dbReference type="EnsemblMetazoa" id="XP_020909624.1"/>
    </source>
</evidence>
<dbReference type="GO" id="GO:0005634">
    <property type="term" value="C:nucleus"/>
    <property type="evidence" value="ECO:0007669"/>
    <property type="project" value="UniProtKB-SubCell"/>
</dbReference>
<sequence length="375" mass="43071">MAEPPSAFQESEYEASYPKRFRYSRNYGTEIDREEQEEKAEVKKETTPNPFNMTARNFPKKRNHYIRSSMASYNRTRGSSVGGNKALELVRAALQPSLNSEIEQVLKSYQEMYKMAAANARENTGETISEEQINTVIRKSLDEAKLMYRVDLRGSVDKIKYERSERGSSPVIQKKRPRLDVDRVERSTAASRAADSKTIAAYDWDPESINEDTEFVMGVKANKALGFAATRGKLYYRHPHLFKYSGDSDDKQWLYEQSQLPITGGKAFLMICEEVRNLVQTHTEYRENENIKINDLKGFKVPKQMIEKMKAYMRKAKREAVRRRAEQNKTMPKLERVEPPPQKTEKVTETDASGKAKDATESTQEGKTEIQTAVS</sequence>
<feature type="region of interest" description="Disordered" evidence="4">
    <location>
        <begin position="318"/>
        <end position="375"/>
    </location>
</feature>
<dbReference type="Pfam" id="PF18192">
    <property type="entry name" value="DNTTIP1_dimer"/>
    <property type="match status" value="1"/>
</dbReference>
<dbReference type="GeneID" id="110247523"/>
<evidence type="ECO:0000256" key="1">
    <source>
        <dbReference type="ARBA" id="ARBA00004123"/>
    </source>
</evidence>
<dbReference type="OrthoDB" id="5860246at2759"/>
<dbReference type="AlphaFoldDB" id="A0A913XSN5"/>
<dbReference type="GO" id="GO:0003677">
    <property type="term" value="F:DNA binding"/>
    <property type="evidence" value="ECO:0007669"/>
    <property type="project" value="UniProtKB-KW"/>
</dbReference>
<accession>A0A913XSN5</accession>
<feature type="region of interest" description="Disordered" evidence="4">
    <location>
        <begin position="28"/>
        <end position="52"/>
    </location>
</feature>
<keyword evidence="8" id="KW-1185">Reference proteome</keyword>
<name>A0A913XSN5_EXADI</name>
<keyword evidence="2" id="KW-0238">DNA-binding</keyword>
<dbReference type="RefSeq" id="XP_020909624.1">
    <property type="nucleotide sequence ID" value="XM_021053965.2"/>
</dbReference>
<dbReference type="PANTHER" id="PTHR23399:SF2">
    <property type="entry name" value="DEOXYNUCLEOTIDYLTRANSFERASE TERMINAL-INTERACTING PROTEIN 1"/>
    <property type="match status" value="1"/>
</dbReference>
<evidence type="ECO:0000256" key="3">
    <source>
        <dbReference type="ARBA" id="ARBA00023242"/>
    </source>
</evidence>
<evidence type="ECO:0000256" key="4">
    <source>
        <dbReference type="SAM" id="MobiDB-lite"/>
    </source>
</evidence>
<dbReference type="KEGG" id="epa:110247523"/>
<dbReference type="EnsemblMetazoa" id="XM_021053965.2">
    <property type="protein sequence ID" value="XP_020909624.1"/>
    <property type="gene ID" value="LOC110247523"/>
</dbReference>
<feature type="domain" description="TdIF1 C-terminal" evidence="6">
    <location>
        <begin position="212"/>
        <end position="309"/>
    </location>
</feature>
<protein>
    <recommendedName>
        <fullName evidence="9">DNTTIP1 dimerisation domain-containing protein</fullName>
    </recommendedName>
</protein>
<dbReference type="PANTHER" id="PTHR23399">
    <property type="entry name" value="DEOXYNUCLEOTIDYLTRANSFERASE TERMINAL-INTERACTING PROTEIN 1"/>
    <property type="match status" value="1"/>
</dbReference>
<dbReference type="Pfam" id="PF21229">
    <property type="entry name" value="TdIF1_2nd"/>
    <property type="match status" value="1"/>
</dbReference>
<reference evidence="7" key="1">
    <citation type="submission" date="2022-11" db="UniProtKB">
        <authorList>
            <consortium name="EnsemblMetazoa"/>
        </authorList>
    </citation>
    <scope>IDENTIFICATION</scope>
</reference>
<dbReference type="InterPro" id="IPR041384">
    <property type="entry name" value="DNTTIP1_dimer"/>
</dbReference>
<evidence type="ECO:0000313" key="8">
    <source>
        <dbReference type="Proteomes" id="UP000887567"/>
    </source>
</evidence>
<keyword evidence="3" id="KW-0539">Nucleus</keyword>
<dbReference type="InterPro" id="IPR026064">
    <property type="entry name" value="TdIF1"/>
</dbReference>
<dbReference type="GO" id="GO:0031491">
    <property type="term" value="F:nucleosome binding"/>
    <property type="evidence" value="ECO:0007669"/>
    <property type="project" value="TreeGrafter"/>
</dbReference>
<proteinExistence type="predicted"/>
<evidence type="ECO:0008006" key="9">
    <source>
        <dbReference type="Google" id="ProtNLM"/>
    </source>
</evidence>
<evidence type="ECO:0000259" key="6">
    <source>
        <dbReference type="Pfam" id="PF21229"/>
    </source>
</evidence>
<evidence type="ECO:0000256" key="2">
    <source>
        <dbReference type="ARBA" id="ARBA00023125"/>
    </source>
</evidence>
<feature type="compositionally biased region" description="Basic and acidic residues" evidence="4">
    <location>
        <begin position="318"/>
        <end position="368"/>
    </location>
</feature>
<dbReference type="OMA" id="LAENHHM"/>
<dbReference type="InterPro" id="IPR049121">
    <property type="entry name" value="TdIF1_C"/>
</dbReference>